<organism evidence="4 5">
    <name type="scientific">Granulicella arctica</name>
    <dbReference type="NCBI Taxonomy" id="940613"/>
    <lineage>
        <taxon>Bacteria</taxon>
        <taxon>Pseudomonadati</taxon>
        <taxon>Acidobacteriota</taxon>
        <taxon>Terriglobia</taxon>
        <taxon>Terriglobales</taxon>
        <taxon>Acidobacteriaceae</taxon>
        <taxon>Granulicella</taxon>
    </lineage>
</organism>
<dbReference type="InterPro" id="IPR029058">
    <property type="entry name" value="AB_hydrolase_fold"/>
</dbReference>
<keyword evidence="5" id="KW-1185">Reference proteome</keyword>
<proteinExistence type="inferred from homology"/>
<evidence type="ECO:0000313" key="5">
    <source>
        <dbReference type="Proteomes" id="UP000589520"/>
    </source>
</evidence>
<sequence length="307" mass="32788">MTMTYHKAYAADQAAMQAMRAELRGHPAMEFGPEARPIFDELMAKTPAAQNVIYEAATVGGIAGWWCKPSDAAEGTAILYLHGGAYILGSAAAYRNFAGHIATRAKTAAFIADYRIAPEHRFPGALDDAIAAYRGLSAEGYSRLALVGDSAGGGLALSLLLLATAASKNGSVVRPSAAAVMSPWTDLALTGESIKTRANADPLLTRDALQKSAKLYLSEQDLRDPQASPLYADLVGIPPVLLHVGEDEILLDDSRRFAEHIDTVGGLAQLHVWEGMVHVFPSNLELLQAAREALDSIGDFLRQHLQP</sequence>
<evidence type="ECO:0000256" key="2">
    <source>
        <dbReference type="ARBA" id="ARBA00022801"/>
    </source>
</evidence>
<dbReference type="Proteomes" id="UP000589520">
    <property type="component" value="Unassembled WGS sequence"/>
</dbReference>
<dbReference type="InterPro" id="IPR013094">
    <property type="entry name" value="AB_hydrolase_3"/>
</dbReference>
<gene>
    <name evidence="4" type="ORF">HDF17_002957</name>
</gene>
<dbReference type="RefSeq" id="WP_218892178.1">
    <property type="nucleotide sequence ID" value="NZ_JACCCW010000002.1"/>
</dbReference>
<dbReference type="GO" id="GO:0004806">
    <property type="term" value="F:triacylglycerol lipase activity"/>
    <property type="evidence" value="ECO:0007669"/>
    <property type="project" value="TreeGrafter"/>
</dbReference>
<reference evidence="4 5" key="1">
    <citation type="submission" date="2020-07" db="EMBL/GenBank/DDBJ databases">
        <title>Genomic Encyclopedia of Type Strains, Phase IV (KMG-V): Genome sequencing to study the core and pangenomes of soil and plant-associated prokaryotes.</title>
        <authorList>
            <person name="Whitman W."/>
        </authorList>
    </citation>
    <scope>NUCLEOTIDE SEQUENCE [LARGE SCALE GENOMIC DNA]</scope>
    <source>
        <strain evidence="4 5">X4EP2</strain>
    </source>
</reference>
<keyword evidence="2" id="KW-0378">Hydrolase</keyword>
<dbReference type="AlphaFoldDB" id="A0A7Y9TLZ4"/>
<protein>
    <submittedName>
        <fullName evidence="4">Acetyl esterase/lipase</fullName>
    </submittedName>
</protein>
<evidence type="ECO:0000259" key="3">
    <source>
        <dbReference type="Pfam" id="PF07859"/>
    </source>
</evidence>
<dbReference type="InterPro" id="IPR002168">
    <property type="entry name" value="Lipase_GDXG_HIS_AS"/>
</dbReference>
<feature type="domain" description="Alpha/beta hydrolase fold-3" evidence="3">
    <location>
        <begin position="78"/>
        <end position="281"/>
    </location>
</feature>
<dbReference type="EMBL" id="JACCCW010000002">
    <property type="protein sequence ID" value="NYF80637.1"/>
    <property type="molecule type" value="Genomic_DNA"/>
</dbReference>
<evidence type="ECO:0000256" key="1">
    <source>
        <dbReference type="ARBA" id="ARBA00010515"/>
    </source>
</evidence>
<accession>A0A7Y9TLZ4</accession>
<dbReference type="PROSITE" id="PS01173">
    <property type="entry name" value="LIPASE_GDXG_HIS"/>
    <property type="match status" value="1"/>
</dbReference>
<comment type="caution">
    <text evidence="4">The sequence shown here is derived from an EMBL/GenBank/DDBJ whole genome shotgun (WGS) entry which is preliminary data.</text>
</comment>
<evidence type="ECO:0000313" key="4">
    <source>
        <dbReference type="EMBL" id="NYF80637.1"/>
    </source>
</evidence>
<dbReference type="Pfam" id="PF07859">
    <property type="entry name" value="Abhydrolase_3"/>
    <property type="match status" value="1"/>
</dbReference>
<dbReference type="Gene3D" id="3.40.50.1820">
    <property type="entry name" value="alpha/beta hydrolase"/>
    <property type="match status" value="1"/>
</dbReference>
<dbReference type="SUPFAM" id="SSF53474">
    <property type="entry name" value="alpha/beta-Hydrolases"/>
    <property type="match status" value="1"/>
</dbReference>
<dbReference type="InterPro" id="IPR050300">
    <property type="entry name" value="GDXG_lipolytic_enzyme"/>
</dbReference>
<comment type="similarity">
    <text evidence="1">Belongs to the 'GDXG' lipolytic enzyme family.</text>
</comment>
<dbReference type="PANTHER" id="PTHR48081:SF30">
    <property type="entry name" value="ACETYL-HYDROLASE LIPR-RELATED"/>
    <property type="match status" value="1"/>
</dbReference>
<name>A0A7Y9TLZ4_9BACT</name>
<dbReference type="PANTHER" id="PTHR48081">
    <property type="entry name" value="AB HYDROLASE SUPERFAMILY PROTEIN C4A8.06C"/>
    <property type="match status" value="1"/>
</dbReference>